<reference evidence="3" key="1">
    <citation type="journal article" date="2018" name="Nat. Microbiol.">
        <title>Leveraging single-cell genomics to expand the fungal tree of life.</title>
        <authorList>
            <person name="Ahrendt S.R."/>
            <person name="Quandt C.A."/>
            <person name="Ciobanu D."/>
            <person name="Clum A."/>
            <person name="Salamov A."/>
            <person name="Andreopoulos B."/>
            <person name="Cheng J.F."/>
            <person name="Woyke T."/>
            <person name="Pelin A."/>
            <person name="Henrissat B."/>
            <person name="Reynolds N.K."/>
            <person name="Benny G.L."/>
            <person name="Smith M.E."/>
            <person name="James T.Y."/>
            <person name="Grigoriev I.V."/>
        </authorList>
    </citation>
    <scope>NUCLEOTIDE SEQUENCE [LARGE SCALE GENOMIC DNA]</scope>
    <source>
        <strain evidence="3">CSF55</strain>
    </source>
</reference>
<dbReference type="Pfam" id="PF03732">
    <property type="entry name" value="Retrotrans_gag"/>
    <property type="match status" value="1"/>
</dbReference>
<dbReference type="Proteomes" id="UP000281549">
    <property type="component" value="Unassembled WGS sequence"/>
</dbReference>
<accession>A0A4P9Y9R3</accession>
<evidence type="ECO:0000259" key="1">
    <source>
        <dbReference type="Pfam" id="PF03732"/>
    </source>
</evidence>
<dbReference type="EMBL" id="ML008789">
    <property type="protein sequence ID" value="RKP15562.1"/>
    <property type="molecule type" value="Genomic_DNA"/>
</dbReference>
<proteinExistence type="predicted"/>
<evidence type="ECO:0000313" key="2">
    <source>
        <dbReference type="EMBL" id="RKP15562.1"/>
    </source>
</evidence>
<feature type="domain" description="Retrotransposon gag" evidence="1">
    <location>
        <begin position="46"/>
        <end position="110"/>
    </location>
</feature>
<protein>
    <recommendedName>
        <fullName evidence="1">Retrotransposon gag domain-containing protein</fullName>
    </recommendedName>
</protein>
<dbReference type="AlphaFoldDB" id="A0A4P9Y9R3"/>
<name>A0A4P9Y9R3_ROZAC</name>
<gene>
    <name evidence="2" type="ORF">ROZALSC1DRAFT_26346</name>
</gene>
<dbReference type="InterPro" id="IPR005162">
    <property type="entry name" value="Retrotrans_gag_dom"/>
</dbReference>
<feature type="non-terminal residue" evidence="2">
    <location>
        <position position="152"/>
    </location>
</feature>
<sequence length="152" mass="18074">MDLKPADLNNIEEYLQRFERISKDNNLSTEQTKHLLRLFAHNNESVAQWLTRHNELNPSCTWDILKNDLLKEFLSPYWKSKKYSKLFKIQYYHGETVPEFIGRFQDLLKKNNIAFTVPDPQHNLLKELLFSKLPDSVKRVLNKKPVSEFPTI</sequence>
<evidence type="ECO:0000313" key="3">
    <source>
        <dbReference type="Proteomes" id="UP000281549"/>
    </source>
</evidence>
<organism evidence="2 3">
    <name type="scientific">Rozella allomycis (strain CSF55)</name>
    <dbReference type="NCBI Taxonomy" id="988480"/>
    <lineage>
        <taxon>Eukaryota</taxon>
        <taxon>Fungi</taxon>
        <taxon>Fungi incertae sedis</taxon>
        <taxon>Cryptomycota</taxon>
        <taxon>Cryptomycota incertae sedis</taxon>
        <taxon>Rozella</taxon>
    </lineage>
</organism>